<keyword evidence="2" id="KW-1185">Reference proteome</keyword>
<organism evidence="1 2">
    <name type="scientific">Xanthomonas oryzae pv. oryzae (strain KACC10331 / KXO85)</name>
    <dbReference type="NCBI Taxonomy" id="291331"/>
    <lineage>
        <taxon>Bacteria</taxon>
        <taxon>Pseudomonadati</taxon>
        <taxon>Pseudomonadota</taxon>
        <taxon>Gammaproteobacteria</taxon>
        <taxon>Lysobacterales</taxon>
        <taxon>Lysobacteraceae</taxon>
        <taxon>Xanthomonas</taxon>
    </lineage>
</organism>
<dbReference type="Proteomes" id="UP000006735">
    <property type="component" value="Chromosome"/>
</dbReference>
<name>Q5GTV6_XANOR</name>
<dbReference type="HOGENOM" id="CLU_3392051_0_0_6"/>
<sequence>MSVVAAELAGYRWTGVWTHQHYANLARVAAAL</sequence>
<accession>Q5GTV6</accession>
<protein>
    <submittedName>
        <fullName evidence="1">Site-specific DNA-methyltransferase</fullName>
    </submittedName>
</protein>
<evidence type="ECO:0000313" key="1">
    <source>
        <dbReference type="EMBL" id="AAW77867.1"/>
    </source>
</evidence>
<dbReference type="EMBL" id="AE013598">
    <property type="protein sequence ID" value="AAW77867.1"/>
    <property type="molecule type" value="Genomic_DNA"/>
</dbReference>
<gene>
    <name evidence="1" type="ordered locus">XOO4613</name>
</gene>
<dbReference type="AlphaFoldDB" id="Q5GTV6"/>
<proteinExistence type="predicted"/>
<evidence type="ECO:0000313" key="2">
    <source>
        <dbReference type="Proteomes" id="UP000006735"/>
    </source>
</evidence>
<dbReference type="KEGG" id="xoo:XOO4613"/>
<reference evidence="1 2" key="1">
    <citation type="journal article" date="2005" name="Nucleic Acids Res.">
        <title>The genome sequence of Xanthomonas oryzae pathovar oryzae KACC10331, the bacterial blight pathogen of rice.</title>
        <authorList>
            <person name="Lee B.M."/>
            <person name="Park Y.J."/>
            <person name="Park D.S."/>
            <person name="Kang H.W."/>
            <person name="Kim J.G."/>
            <person name="Song E.S."/>
            <person name="Park I.C."/>
            <person name="Yoon U.H."/>
            <person name="Hahn J.H."/>
            <person name="Koo B.S."/>
            <person name="Lee G.B."/>
            <person name="Kim H."/>
            <person name="Park H.S."/>
            <person name="Yoon K.O."/>
            <person name="Kim J.H."/>
            <person name="Jung C.H."/>
            <person name="Koh N.H."/>
            <person name="Seo J.S."/>
            <person name="Go S.J."/>
        </authorList>
    </citation>
    <scope>NUCLEOTIDE SEQUENCE [LARGE SCALE GENOMIC DNA]</scope>
    <source>
        <strain evidence="2">KACC10331 / KXO85</strain>
    </source>
</reference>